<evidence type="ECO:0008006" key="4">
    <source>
        <dbReference type="Google" id="ProtNLM"/>
    </source>
</evidence>
<dbReference type="CDD" id="cd00448">
    <property type="entry name" value="YjgF_YER057c_UK114_family"/>
    <property type="match status" value="1"/>
</dbReference>
<reference evidence="2" key="2">
    <citation type="submission" date="2017-10" db="EMBL/GenBank/DDBJ databases">
        <title>Ladona fulva Genome sequencing and assembly.</title>
        <authorList>
            <person name="Murali S."/>
            <person name="Richards S."/>
            <person name="Bandaranaike D."/>
            <person name="Bellair M."/>
            <person name="Blankenburg K."/>
            <person name="Chao H."/>
            <person name="Dinh H."/>
            <person name="Doddapaneni H."/>
            <person name="Dugan-Rocha S."/>
            <person name="Elkadiri S."/>
            <person name="Gnanaolivu R."/>
            <person name="Hernandez B."/>
            <person name="Skinner E."/>
            <person name="Javaid M."/>
            <person name="Lee S."/>
            <person name="Li M."/>
            <person name="Ming W."/>
            <person name="Munidasa M."/>
            <person name="Muniz J."/>
            <person name="Nguyen L."/>
            <person name="Hughes D."/>
            <person name="Osuji N."/>
            <person name="Pu L.-L."/>
            <person name="Puazo M."/>
            <person name="Qu C."/>
            <person name="Quiroz J."/>
            <person name="Raj R."/>
            <person name="Weissenberger G."/>
            <person name="Xin Y."/>
            <person name="Zou X."/>
            <person name="Han Y."/>
            <person name="Worley K."/>
            <person name="Muzny D."/>
            <person name="Gibbs R."/>
        </authorList>
    </citation>
    <scope>NUCLEOTIDE SEQUENCE</scope>
    <source>
        <strain evidence="2">Sampled in the wild</strain>
    </source>
</reference>
<dbReference type="FunFam" id="3.30.1330.40:FF:000001">
    <property type="entry name" value="L-PSP family endoribonuclease"/>
    <property type="match status" value="1"/>
</dbReference>
<dbReference type="InterPro" id="IPR006175">
    <property type="entry name" value="YjgF/YER057c/UK114"/>
</dbReference>
<gene>
    <name evidence="2" type="ORF">J437_LFUL014152</name>
</gene>
<dbReference type="GO" id="GO:0005739">
    <property type="term" value="C:mitochondrion"/>
    <property type="evidence" value="ECO:0007669"/>
    <property type="project" value="TreeGrafter"/>
</dbReference>
<accession>A0A8K0P7R8</accession>
<evidence type="ECO:0000256" key="1">
    <source>
        <dbReference type="ARBA" id="ARBA00010552"/>
    </source>
</evidence>
<dbReference type="InterPro" id="IPR019897">
    <property type="entry name" value="RidA_CS"/>
</dbReference>
<dbReference type="EMBL" id="KZ308885">
    <property type="protein sequence ID" value="KAG8235188.1"/>
    <property type="molecule type" value="Genomic_DNA"/>
</dbReference>
<dbReference type="GO" id="GO:0019239">
    <property type="term" value="F:deaminase activity"/>
    <property type="evidence" value="ECO:0007669"/>
    <property type="project" value="TreeGrafter"/>
</dbReference>
<keyword evidence="3" id="KW-1185">Reference proteome</keyword>
<dbReference type="SUPFAM" id="SSF55298">
    <property type="entry name" value="YjgF-like"/>
    <property type="match status" value="1"/>
</dbReference>
<dbReference type="OrthoDB" id="309640at2759"/>
<dbReference type="PANTHER" id="PTHR11803:SF39">
    <property type="entry name" value="2-IMINOBUTANOATE_2-IMINOPROPANOATE DEAMINASE"/>
    <property type="match status" value="1"/>
</dbReference>
<dbReference type="NCBIfam" id="TIGR00004">
    <property type="entry name" value="Rid family detoxifying hydrolase"/>
    <property type="match status" value="1"/>
</dbReference>
<dbReference type="InterPro" id="IPR035959">
    <property type="entry name" value="RutC-like_sf"/>
</dbReference>
<name>A0A8K0P7R8_LADFU</name>
<dbReference type="GO" id="GO:0005829">
    <property type="term" value="C:cytosol"/>
    <property type="evidence" value="ECO:0007669"/>
    <property type="project" value="TreeGrafter"/>
</dbReference>
<evidence type="ECO:0000313" key="2">
    <source>
        <dbReference type="EMBL" id="KAG8235188.1"/>
    </source>
</evidence>
<dbReference type="AlphaFoldDB" id="A0A8K0P7R8"/>
<dbReference type="Proteomes" id="UP000792457">
    <property type="component" value="Unassembled WGS sequence"/>
</dbReference>
<dbReference type="Gene3D" id="3.30.1330.40">
    <property type="entry name" value="RutC-like"/>
    <property type="match status" value="1"/>
</dbReference>
<reference evidence="2" key="1">
    <citation type="submission" date="2013-04" db="EMBL/GenBank/DDBJ databases">
        <authorList>
            <person name="Qu J."/>
            <person name="Murali S.C."/>
            <person name="Bandaranaike D."/>
            <person name="Bellair M."/>
            <person name="Blankenburg K."/>
            <person name="Chao H."/>
            <person name="Dinh H."/>
            <person name="Doddapaneni H."/>
            <person name="Downs B."/>
            <person name="Dugan-Rocha S."/>
            <person name="Elkadiri S."/>
            <person name="Gnanaolivu R.D."/>
            <person name="Hernandez B."/>
            <person name="Javaid M."/>
            <person name="Jayaseelan J.C."/>
            <person name="Lee S."/>
            <person name="Li M."/>
            <person name="Ming W."/>
            <person name="Munidasa M."/>
            <person name="Muniz J."/>
            <person name="Nguyen L."/>
            <person name="Ongeri F."/>
            <person name="Osuji N."/>
            <person name="Pu L.-L."/>
            <person name="Puazo M."/>
            <person name="Qu C."/>
            <person name="Quiroz J."/>
            <person name="Raj R."/>
            <person name="Weissenberger G."/>
            <person name="Xin Y."/>
            <person name="Zou X."/>
            <person name="Han Y."/>
            <person name="Richards S."/>
            <person name="Worley K."/>
            <person name="Muzny D."/>
            <person name="Gibbs R."/>
        </authorList>
    </citation>
    <scope>NUCLEOTIDE SEQUENCE</scope>
    <source>
        <strain evidence="2">Sampled in the wild</strain>
    </source>
</reference>
<dbReference type="Pfam" id="PF01042">
    <property type="entry name" value="Ribonuc_L-PSP"/>
    <property type="match status" value="1"/>
</dbReference>
<evidence type="ECO:0000313" key="3">
    <source>
        <dbReference type="Proteomes" id="UP000792457"/>
    </source>
</evidence>
<comment type="caution">
    <text evidence="2">The sequence shown here is derived from an EMBL/GenBank/DDBJ whole genome shotgun (WGS) entry which is preliminary data.</text>
</comment>
<dbReference type="InterPro" id="IPR006056">
    <property type="entry name" value="RidA"/>
</dbReference>
<dbReference type="PROSITE" id="PS01094">
    <property type="entry name" value="UPF0076"/>
    <property type="match status" value="1"/>
</dbReference>
<dbReference type="PANTHER" id="PTHR11803">
    <property type="entry name" value="2-IMINOBUTANOATE/2-IMINOPROPANOATE DEAMINASE RIDA"/>
    <property type="match status" value="1"/>
</dbReference>
<organism evidence="2 3">
    <name type="scientific">Ladona fulva</name>
    <name type="common">Scarce chaser dragonfly</name>
    <name type="synonym">Libellula fulva</name>
    <dbReference type="NCBI Taxonomy" id="123851"/>
    <lineage>
        <taxon>Eukaryota</taxon>
        <taxon>Metazoa</taxon>
        <taxon>Ecdysozoa</taxon>
        <taxon>Arthropoda</taxon>
        <taxon>Hexapoda</taxon>
        <taxon>Insecta</taxon>
        <taxon>Pterygota</taxon>
        <taxon>Palaeoptera</taxon>
        <taxon>Odonata</taxon>
        <taxon>Epiprocta</taxon>
        <taxon>Anisoptera</taxon>
        <taxon>Libelluloidea</taxon>
        <taxon>Libellulidae</taxon>
        <taxon>Ladona</taxon>
    </lineage>
</organism>
<protein>
    <recommendedName>
        <fullName evidence="4">2-iminobutanoate/2-iminopropanoate deaminase</fullName>
    </recommendedName>
</protein>
<comment type="similarity">
    <text evidence="1">Belongs to the RutC family.</text>
</comment>
<proteinExistence type="inferred from homology"/>
<sequence>MLSKHLEPLILSFSIEAEDIAVIMSKIIRKIINSPLAPKPVGPYNQAVLVDKTLYISGVVGIDRSTGKLVPGGTTAEAKQIFKNLGYVLQEAGINFGNVVKTTVLLNDMNDFTAVNDIYKEYFKEPYPARAAYQVGKLPVGAQVEIEAIAVVGEIETSKM</sequence>